<dbReference type="Pfam" id="PF13128">
    <property type="entry name" value="DUF3954"/>
    <property type="match status" value="1"/>
</dbReference>
<evidence type="ECO:0008006" key="3">
    <source>
        <dbReference type="Google" id="ProtNLM"/>
    </source>
</evidence>
<accession>A0A0C2V9V5</accession>
<gene>
    <name evidence="1" type="ORF">KP78_20910</name>
</gene>
<dbReference type="EMBL" id="JXRP01000017">
    <property type="protein sequence ID" value="KIL45742.1"/>
    <property type="molecule type" value="Genomic_DNA"/>
</dbReference>
<organism evidence="1 2">
    <name type="scientific">Jeotgalibacillus soli</name>
    <dbReference type="NCBI Taxonomy" id="889306"/>
    <lineage>
        <taxon>Bacteria</taxon>
        <taxon>Bacillati</taxon>
        <taxon>Bacillota</taxon>
        <taxon>Bacilli</taxon>
        <taxon>Bacillales</taxon>
        <taxon>Caryophanaceae</taxon>
        <taxon>Jeotgalibacillus</taxon>
    </lineage>
</organism>
<dbReference type="Proteomes" id="UP000031938">
    <property type="component" value="Unassembled WGS sequence"/>
</dbReference>
<dbReference type="STRING" id="889306.KP78_20910"/>
<dbReference type="AlphaFoldDB" id="A0A0C2V9V5"/>
<proteinExistence type="predicted"/>
<name>A0A0C2V9V5_9BACL</name>
<dbReference type="OrthoDB" id="2909155at2"/>
<reference evidence="1 2" key="1">
    <citation type="submission" date="2015-01" db="EMBL/GenBank/DDBJ databases">
        <title>Genome sequencing of Jeotgalibacillus soli.</title>
        <authorList>
            <person name="Goh K.M."/>
            <person name="Chan K.-G."/>
            <person name="Yaakop A.S."/>
            <person name="Ee R."/>
            <person name="Gan H.M."/>
            <person name="Chan C.S."/>
        </authorList>
    </citation>
    <scope>NUCLEOTIDE SEQUENCE [LARGE SCALE GENOMIC DNA]</scope>
    <source>
        <strain evidence="1 2">P9</strain>
    </source>
</reference>
<dbReference type="PATRIC" id="fig|889306.3.peg.2108"/>
<keyword evidence="2" id="KW-1185">Reference proteome</keyword>
<sequence length="59" mass="6523">MEKKISLMENAVYVVKDGQLTKVTVPSGGFGTDEVVWQNGTVIDVIRSQRQRISGQSEI</sequence>
<comment type="caution">
    <text evidence="1">The sequence shown here is derived from an EMBL/GenBank/DDBJ whole genome shotgun (WGS) entry which is preliminary data.</text>
</comment>
<dbReference type="RefSeq" id="WP_041088472.1">
    <property type="nucleotide sequence ID" value="NZ_JXRP01000017.1"/>
</dbReference>
<evidence type="ECO:0000313" key="1">
    <source>
        <dbReference type="EMBL" id="KIL45742.1"/>
    </source>
</evidence>
<evidence type="ECO:0000313" key="2">
    <source>
        <dbReference type="Proteomes" id="UP000031938"/>
    </source>
</evidence>
<dbReference type="InterPro" id="IPR025017">
    <property type="entry name" value="DUF3954"/>
</dbReference>
<protein>
    <recommendedName>
        <fullName evidence="3">DUF3954 domain-containing protein</fullName>
    </recommendedName>
</protein>